<evidence type="ECO:0000313" key="2">
    <source>
        <dbReference type="EMBL" id="RKP38925.1"/>
    </source>
</evidence>
<name>A0A4P9ZYU1_9FUNG</name>
<dbReference type="GO" id="GO:0008948">
    <property type="term" value="F:oxaloacetate decarboxylase activity"/>
    <property type="evidence" value="ECO:0007669"/>
    <property type="project" value="TreeGrafter"/>
</dbReference>
<evidence type="ECO:0000256" key="1">
    <source>
        <dbReference type="PIRSR" id="PIRSR605493-1"/>
    </source>
</evidence>
<sequence>MSTAELLAELDSFTACDVADALQKLSVLGFIPDISMYSPQWLDPTVKIIGPAFTVKMVKVDSENPPPTPKSSVHFVDQVPSGSVLFITAPSDCTNAVVGGLLATRAQVLGASGIVVNGRIRDLDELQEMGFPVFAKGQSCVGTGGRVVSAFNPAISSPRILVQGDMGIPMWVTNGDILVADLNGVVRIPQDQLEAVVDLCKRCQPIEAQCQRDIQNGHGFRETLAKYRP</sequence>
<dbReference type="GO" id="GO:0047443">
    <property type="term" value="F:4-hydroxy-4-methyl-2-oxoglutarate aldolase activity"/>
    <property type="evidence" value="ECO:0007669"/>
    <property type="project" value="TreeGrafter"/>
</dbReference>
<accession>A0A4P9ZYU1</accession>
<gene>
    <name evidence="2" type="ORF">BJ085DRAFT_36611</name>
</gene>
<dbReference type="Gene3D" id="3.50.30.40">
    <property type="entry name" value="Ribonuclease E inhibitor RraA/RraA-like"/>
    <property type="match status" value="1"/>
</dbReference>
<dbReference type="OrthoDB" id="1476984at2759"/>
<comment type="cofactor">
    <cofactor evidence="1">
        <name>Mg(2+)</name>
        <dbReference type="ChEBI" id="CHEBI:18420"/>
    </cofactor>
</comment>
<proteinExistence type="predicted"/>
<dbReference type="Proteomes" id="UP000268162">
    <property type="component" value="Unassembled WGS sequence"/>
</dbReference>
<protein>
    <submittedName>
        <fullName evidence="2">RraA-like protein</fullName>
    </submittedName>
</protein>
<feature type="binding site" evidence="1">
    <location>
        <begin position="99"/>
        <end position="102"/>
    </location>
    <ligand>
        <name>substrate</name>
    </ligand>
</feature>
<dbReference type="AlphaFoldDB" id="A0A4P9ZYU1"/>
<dbReference type="EMBL" id="ML002316">
    <property type="protein sequence ID" value="RKP38925.1"/>
    <property type="molecule type" value="Genomic_DNA"/>
</dbReference>
<organism evidence="2 3">
    <name type="scientific">Dimargaris cristalligena</name>
    <dbReference type="NCBI Taxonomy" id="215637"/>
    <lineage>
        <taxon>Eukaryota</taxon>
        <taxon>Fungi</taxon>
        <taxon>Fungi incertae sedis</taxon>
        <taxon>Zoopagomycota</taxon>
        <taxon>Kickxellomycotina</taxon>
        <taxon>Dimargaritomycetes</taxon>
        <taxon>Dimargaritales</taxon>
        <taxon>Dimargaritaceae</taxon>
        <taxon>Dimargaris</taxon>
    </lineage>
</organism>
<keyword evidence="1" id="KW-0460">Magnesium</keyword>
<dbReference type="InterPro" id="IPR005493">
    <property type="entry name" value="RraA/RraA-like"/>
</dbReference>
<evidence type="ECO:0000313" key="3">
    <source>
        <dbReference type="Proteomes" id="UP000268162"/>
    </source>
</evidence>
<dbReference type="GO" id="GO:0046872">
    <property type="term" value="F:metal ion binding"/>
    <property type="evidence" value="ECO:0007669"/>
    <property type="project" value="UniProtKB-KW"/>
</dbReference>
<dbReference type="STRING" id="215637.A0A4P9ZYU1"/>
<feature type="binding site" evidence="1">
    <location>
        <position position="122"/>
    </location>
    <ligand>
        <name>Mg(2+)</name>
        <dbReference type="ChEBI" id="CHEBI:18420"/>
    </ligand>
</feature>
<feature type="binding site" evidence="1">
    <location>
        <position position="121"/>
    </location>
    <ligand>
        <name>substrate</name>
    </ligand>
</feature>
<dbReference type="PANTHER" id="PTHR33254:SF4">
    <property type="entry name" value="4-HYDROXY-4-METHYL-2-OXOGLUTARATE ALDOLASE 3-RELATED"/>
    <property type="match status" value="1"/>
</dbReference>
<reference evidence="3" key="1">
    <citation type="journal article" date="2018" name="Nat. Microbiol.">
        <title>Leveraging single-cell genomics to expand the fungal tree of life.</title>
        <authorList>
            <person name="Ahrendt S.R."/>
            <person name="Quandt C.A."/>
            <person name="Ciobanu D."/>
            <person name="Clum A."/>
            <person name="Salamov A."/>
            <person name="Andreopoulos B."/>
            <person name="Cheng J.F."/>
            <person name="Woyke T."/>
            <person name="Pelin A."/>
            <person name="Henrissat B."/>
            <person name="Reynolds N.K."/>
            <person name="Benny G.L."/>
            <person name="Smith M.E."/>
            <person name="James T.Y."/>
            <person name="Grigoriev I.V."/>
        </authorList>
    </citation>
    <scope>NUCLEOTIDE SEQUENCE [LARGE SCALE GENOMIC DNA]</scope>
    <source>
        <strain evidence="3">RSA 468</strain>
    </source>
</reference>
<keyword evidence="3" id="KW-1185">Reference proteome</keyword>
<dbReference type="Pfam" id="PF03737">
    <property type="entry name" value="RraA-like"/>
    <property type="match status" value="1"/>
</dbReference>
<dbReference type="PANTHER" id="PTHR33254">
    <property type="entry name" value="4-HYDROXY-4-METHYL-2-OXOGLUTARATE ALDOLASE 3-RELATED"/>
    <property type="match status" value="1"/>
</dbReference>
<dbReference type="CDD" id="cd16841">
    <property type="entry name" value="RraA_family"/>
    <property type="match status" value="1"/>
</dbReference>
<keyword evidence="1" id="KW-0479">Metal-binding</keyword>
<dbReference type="SUPFAM" id="SSF89562">
    <property type="entry name" value="RraA-like"/>
    <property type="match status" value="1"/>
</dbReference>
<dbReference type="InterPro" id="IPR036704">
    <property type="entry name" value="RraA/RraA-like_sf"/>
</dbReference>